<evidence type="ECO:0000313" key="2">
    <source>
        <dbReference type="EMBL" id="MCL1142118.1"/>
    </source>
</evidence>
<protein>
    <recommendedName>
        <fullName evidence="4">Tetratricopeptide repeat protein</fullName>
    </recommendedName>
</protein>
<gene>
    <name evidence="2" type="ORF">L2672_05355</name>
</gene>
<dbReference type="Proteomes" id="UP001139333">
    <property type="component" value="Unassembled WGS sequence"/>
</dbReference>
<accession>A0A9X1ZI17</accession>
<sequence length="165" mass="17608">MTKSNLSKLIATSLLALTATSASADVIETSPYKMVVIENTPGVDALQSGNVSEGVAITRAASKHEIDSYTRNLNLCVGYTRLSKLDEAKKACTDAVKTARYAIAAPDVDLKAYAYNNRAVMKLLANDNLGALEDFRKAAKVSDEAIYSDNLSRLESAINATETGV</sequence>
<dbReference type="Gene3D" id="1.25.40.10">
    <property type="entry name" value="Tetratricopeptide repeat domain"/>
    <property type="match status" value="1"/>
</dbReference>
<dbReference type="InterPro" id="IPR011990">
    <property type="entry name" value="TPR-like_helical_dom_sf"/>
</dbReference>
<comment type="caution">
    <text evidence="2">The sequence shown here is derived from an EMBL/GenBank/DDBJ whole genome shotgun (WGS) entry which is preliminary data.</text>
</comment>
<dbReference type="AlphaFoldDB" id="A0A9X1ZI17"/>
<keyword evidence="1" id="KW-0732">Signal</keyword>
<organism evidence="2 3">
    <name type="scientific">Shewanella gaetbuli</name>
    <dbReference type="NCBI Taxonomy" id="220752"/>
    <lineage>
        <taxon>Bacteria</taxon>
        <taxon>Pseudomonadati</taxon>
        <taxon>Pseudomonadota</taxon>
        <taxon>Gammaproteobacteria</taxon>
        <taxon>Alteromonadales</taxon>
        <taxon>Shewanellaceae</taxon>
        <taxon>Shewanella</taxon>
    </lineage>
</organism>
<keyword evidence="3" id="KW-1185">Reference proteome</keyword>
<feature type="chain" id="PRO_5040745285" description="Tetratricopeptide repeat protein" evidence="1">
    <location>
        <begin position="25"/>
        <end position="165"/>
    </location>
</feature>
<dbReference type="EMBL" id="JAKIKP010000003">
    <property type="protein sequence ID" value="MCL1142118.1"/>
    <property type="molecule type" value="Genomic_DNA"/>
</dbReference>
<evidence type="ECO:0000256" key="1">
    <source>
        <dbReference type="SAM" id="SignalP"/>
    </source>
</evidence>
<evidence type="ECO:0008006" key="4">
    <source>
        <dbReference type="Google" id="ProtNLM"/>
    </source>
</evidence>
<feature type="signal peptide" evidence="1">
    <location>
        <begin position="1"/>
        <end position="24"/>
    </location>
</feature>
<proteinExistence type="predicted"/>
<reference evidence="2" key="1">
    <citation type="submission" date="2022-01" db="EMBL/GenBank/DDBJ databases">
        <title>Whole genome-based taxonomy of the Shewanellaceae.</title>
        <authorList>
            <person name="Martin-Rodriguez A.J."/>
        </authorList>
    </citation>
    <scope>NUCLEOTIDE SEQUENCE</scope>
    <source>
        <strain evidence="2">DSM 16422</strain>
    </source>
</reference>
<name>A0A9X1ZI17_9GAMM</name>
<evidence type="ECO:0000313" key="3">
    <source>
        <dbReference type="Proteomes" id="UP001139333"/>
    </source>
</evidence>
<dbReference type="RefSeq" id="WP_248994804.1">
    <property type="nucleotide sequence ID" value="NZ_JAKIKP010000003.1"/>
</dbReference>
<dbReference type="SUPFAM" id="SSF48452">
    <property type="entry name" value="TPR-like"/>
    <property type="match status" value="1"/>
</dbReference>